<keyword evidence="1" id="KW-0472">Membrane</keyword>
<keyword evidence="1" id="KW-1133">Transmembrane helix</keyword>
<dbReference type="InterPro" id="IPR043128">
    <property type="entry name" value="Rev_trsase/Diguanyl_cyclase"/>
</dbReference>
<accession>A0A919J447</accession>
<dbReference type="InterPro" id="IPR001633">
    <property type="entry name" value="EAL_dom"/>
</dbReference>
<dbReference type="NCBIfam" id="TIGR00254">
    <property type="entry name" value="GGDEF"/>
    <property type="match status" value="1"/>
</dbReference>
<organism evidence="5 6">
    <name type="scientific">Paractinoplanes ferrugineus</name>
    <dbReference type="NCBI Taxonomy" id="113564"/>
    <lineage>
        <taxon>Bacteria</taxon>
        <taxon>Bacillati</taxon>
        <taxon>Actinomycetota</taxon>
        <taxon>Actinomycetes</taxon>
        <taxon>Micromonosporales</taxon>
        <taxon>Micromonosporaceae</taxon>
        <taxon>Paractinoplanes</taxon>
    </lineage>
</organism>
<protein>
    <recommendedName>
        <fullName evidence="7">Diguanylate cyclase (GGDEF)-like protein</fullName>
    </recommendedName>
</protein>
<dbReference type="InterPro" id="IPR035919">
    <property type="entry name" value="EAL_sf"/>
</dbReference>
<dbReference type="PROSITE" id="PS50883">
    <property type="entry name" value="EAL"/>
    <property type="match status" value="1"/>
</dbReference>
<dbReference type="PANTHER" id="PTHR44757:SF2">
    <property type="entry name" value="BIOFILM ARCHITECTURE MAINTENANCE PROTEIN MBAA"/>
    <property type="match status" value="1"/>
</dbReference>
<feature type="transmembrane region" description="Helical" evidence="1">
    <location>
        <begin position="178"/>
        <end position="203"/>
    </location>
</feature>
<evidence type="ECO:0000256" key="2">
    <source>
        <dbReference type="SAM" id="SignalP"/>
    </source>
</evidence>
<name>A0A919J447_9ACTN</name>
<evidence type="ECO:0000259" key="3">
    <source>
        <dbReference type="PROSITE" id="PS50883"/>
    </source>
</evidence>
<dbReference type="SUPFAM" id="SSF141868">
    <property type="entry name" value="EAL domain-like"/>
    <property type="match status" value="1"/>
</dbReference>
<keyword evidence="2" id="KW-0732">Signal</keyword>
<dbReference type="PANTHER" id="PTHR44757">
    <property type="entry name" value="DIGUANYLATE CYCLASE DGCP"/>
    <property type="match status" value="1"/>
</dbReference>
<dbReference type="Gene3D" id="3.20.20.450">
    <property type="entry name" value="EAL domain"/>
    <property type="match status" value="1"/>
</dbReference>
<dbReference type="CDD" id="cd01948">
    <property type="entry name" value="EAL"/>
    <property type="match status" value="1"/>
</dbReference>
<dbReference type="Proteomes" id="UP000598174">
    <property type="component" value="Unassembled WGS sequence"/>
</dbReference>
<dbReference type="CDD" id="cd01949">
    <property type="entry name" value="GGDEF"/>
    <property type="match status" value="1"/>
</dbReference>
<dbReference type="EMBL" id="BOMM01000047">
    <property type="protein sequence ID" value="GIE13304.1"/>
    <property type="molecule type" value="Genomic_DNA"/>
</dbReference>
<dbReference type="InterPro" id="IPR000160">
    <property type="entry name" value="GGDEF_dom"/>
</dbReference>
<evidence type="ECO:0000313" key="5">
    <source>
        <dbReference type="EMBL" id="GIE13304.1"/>
    </source>
</evidence>
<evidence type="ECO:0008006" key="7">
    <source>
        <dbReference type="Google" id="ProtNLM"/>
    </source>
</evidence>
<evidence type="ECO:0000259" key="4">
    <source>
        <dbReference type="PROSITE" id="PS50887"/>
    </source>
</evidence>
<evidence type="ECO:0000256" key="1">
    <source>
        <dbReference type="SAM" id="Phobius"/>
    </source>
</evidence>
<keyword evidence="1" id="KW-0812">Transmembrane</keyword>
<feature type="signal peptide" evidence="2">
    <location>
        <begin position="1"/>
        <end position="30"/>
    </location>
</feature>
<keyword evidence="6" id="KW-1185">Reference proteome</keyword>
<dbReference type="Gene3D" id="3.30.70.270">
    <property type="match status" value="1"/>
</dbReference>
<dbReference type="RefSeq" id="WP_203819746.1">
    <property type="nucleotide sequence ID" value="NZ_BAAABP010000052.1"/>
</dbReference>
<dbReference type="InterPro" id="IPR052155">
    <property type="entry name" value="Biofilm_reg_signaling"/>
</dbReference>
<dbReference type="AlphaFoldDB" id="A0A919J447"/>
<feature type="domain" description="EAL" evidence="3">
    <location>
        <begin position="387"/>
        <end position="641"/>
    </location>
</feature>
<proteinExistence type="predicted"/>
<feature type="chain" id="PRO_5037849131" description="Diguanylate cyclase (GGDEF)-like protein" evidence="2">
    <location>
        <begin position="31"/>
        <end position="653"/>
    </location>
</feature>
<feature type="domain" description="GGDEF" evidence="4">
    <location>
        <begin position="247"/>
        <end position="379"/>
    </location>
</feature>
<reference evidence="5" key="1">
    <citation type="submission" date="2021-01" db="EMBL/GenBank/DDBJ databases">
        <title>Whole genome shotgun sequence of Actinoplanes ferrugineus NBRC 15555.</title>
        <authorList>
            <person name="Komaki H."/>
            <person name="Tamura T."/>
        </authorList>
    </citation>
    <scope>NUCLEOTIDE SEQUENCE</scope>
    <source>
        <strain evidence="5">NBRC 15555</strain>
    </source>
</reference>
<evidence type="ECO:0000313" key="6">
    <source>
        <dbReference type="Proteomes" id="UP000598174"/>
    </source>
</evidence>
<dbReference type="InterPro" id="IPR029787">
    <property type="entry name" value="Nucleotide_cyclase"/>
</dbReference>
<dbReference type="PROSITE" id="PS50887">
    <property type="entry name" value="GGDEF"/>
    <property type="match status" value="1"/>
</dbReference>
<dbReference type="Pfam" id="PF00563">
    <property type="entry name" value="EAL"/>
    <property type="match status" value="1"/>
</dbReference>
<sequence>MVRSQRVQRAAIVVLAAVLMALTALSVAGAAVTRSAARAADRSVALAEAYRAAESAVAAEESLERLYRLEPEPATRREHLAAGQRLDHALADVAALGNDGDDRVSVRLSADHQTYLAAVSRMFDAVDAGDQIAVHTIDDGQTDPAFTRISEVITTASARHARAADEALQRLQRIEDGVFGTTVAGFAVGLALVAGFAVVVGAYRRTFLRQAAESQHRATHDPLTGLPNRALLTECLQRAVTEAADGTGTTVIVLDIDRFREVNDTLGHASGDQLLRQLADRLAGVAREGDLIAHVSADEFALLLPGASDNDAMRLADRLIERLNRSFSIEGIDVDIEASIGIAVSPRHGTEAGVLLRNAETAMYTAKSEKTGAVMYREAMNSDGAAHLLLLGDLRRALDADDQLSLHYQPKIDLRTGALSGVEALIRWRHPARGMVSPADFVPVVENTSLINSFTVRVLRMAVRQAHEWLVAGNAVPVAVNLSPRCLLDSQLTDKVTEQLRSADLPAGLLHLEITETAVMADPTTALVTLNQLRAAGILLSVDDFGTGYSSMAYLKQLPVSELKIDRTFVGSMDTAPDDAVLVQAAIDLGHNLGLTVTAEGVETKEQLEALGALGCDTAQGYYLARPMPAADLTRWILARSGVPALSNDQHPR</sequence>
<dbReference type="SUPFAM" id="SSF55073">
    <property type="entry name" value="Nucleotide cyclase"/>
    <property type="match status" value="1"/>
</dbReference>
<comment type="caution">
    <text evidence="5">The sequence shown here is derived from an EMBL/GenBank/DDBJ whole genome shotgun (WGS) entry which is preliminary data.</text>
</comment>
<dbReference type="SMART" id="SM00267">
    <property type="entry name" value="GGDEF"/>
    <property type="match status" value="1"/>
</dbReference>
<dbReference type="SMART" id="SM00052">
    <property type="entry name" value="EAL"/>
    <property type="match status" value="1"/>
</dbReference>
<gene>
    <name evidence="5" type="ORF">Afe05nite_51440</name>
</gene>
<dbReference type="Pfam" id="PF00990">
    <property type="entry name" value="GGDEF"/>
    <property type="match status" value="1"/>
</dbReference>